<dbReference type="Pfam" id="PF13359">
    <property type="entry name" value="DDE_Tnp_4"/>
    <property type="match status" value="1"/>
</dbReference>
<evidence type="ECO:0000256" key="2">
    <source>
        <dbReference type="ARBA" id="ARBA00022723"/>
    </source>
</evidence>
<evidence type="ECO:0000313" key="5">
    <source>
        <dbReference type="Proteomes" id="UP000310200"/>
    </source>
</evidence>
<gene>
    <name evidence="4" type="ORF">DBV15_12379</name>
</gene>
<comment type="caution">
    <text evidence="4">The sequence shown here is derived from an EMBL/GenBank/DDBJ whole genome shotgun (WGS) entry which is preliminary data.</text>
</comment>
<keyword evidence="5" id="KW-1185">Reference proteome</keyword>
<evidence type="ECO:0000313" key="4">
    <source>
        <dbReference type="EMBL" id="TGZ32326.1"/>
    </source>
</evidence>
<dbReference type="InterPro" id="IPR027806">
    <property type="entry name" value="HARBI1_dom"/>
</dbReference>
<name>A0A4S2JBH8_9HYME</name>
<proteinExistence type="predicted"/>
<feature type="domain" description="DDE Tnp4" evidence="3">
    <location>
        <begin position="1"/>
        <end position="57"/>
    </location>
</feature>
<reference evidence="4 5" key="1">
    <citation type="journal article" date="2019" name="Philos. Trans. R. Soc. Lond., B, Biol. Sci.">
        <title>Ant behaviour and brain gene expression of defending hosts depend on the ecological success of the intruding social parasite.</title>
        <authorList>
            <person name="Kaur R."/>
            <person name="Stoldt M."/>
            <person name="Jongepier E."/>
            <person name="Feldmeyer B."/>
            <person name="Menzel F."/>
            <person name="Bornberg-Bauer E."/>
            <person name="Foitzik S."/>
        </authorList>
    </citation>
    <scope>NUCLEOTIDE SEQUENCE [LARGE SCALE GENOMIC DNA]</scope>
    <source>
        <tissue evidence="4">Whole body</tissue>
    </source>
</reference>
<dbReference type="Proteomes" id="UP000310200">
    <property type="component" value="Unassembled WGS sequence"/>
</dbReference>
<dbReference type="AlphaFoldDB" id="A0A4S2JBH8"/>
<dbReference type="GO" id="GO:0046872">
    <property type="term" value="F:metal ion binding"/>
    <property type="evidence" value="ECO:0007669"/>
    <property type="project" value="UniProtKB-KW"/>
</dbReference>
<evidence type="ECO:0000256" key="1">
    <source>
        <dbReference type="ARBA" id="ARBA00001968"/>
    </source>
</evidence>
<accession>A0A4S2JBH8</accession>
<evidence type="ECO:0000259" key="3">
    <source>
        <dbReference type="Pfam" id="PF13359"/>
    </source>
</evidence>
<keyword evidence="2" id="KW-0479">Metal-binding</keyword>
<dbReference type="EMBL" id="QBLH01003888">
    <property type="protein sequence ID" value="TGZ32326.1"/>
    <property type="molecule type" value="Genomic_DNA"/>
</dbReference>
<protein>
    <recommendedName>
        <fullName evidence="3">DDE Tnp4 domain-containing protein</fullName>
    </recommendedName>
</protein>
<organism evidence="4 5">
    <name type="scientific">Temnothorax longispinosus</name>
    <dbReference type="NCBI Taxonomy" id="300112"/>
    <lineage>
        <taxon>Eukaryota</taxon>
        <taxon>Metazoa</taxon>
        <taxon>Ecdysozoa</taxon>
        <taxon>Arthropoda</taxon>
        <taxon>Hexapoda</taxon>
        <taxon>Insecta</taxon>
        <taxon>Pterygota</taxon>
        <taxon>Neoptera</taxon>
        <taxon>Endopterygota</taxon>
        <taxon>Hymenoptera</taxon>
        <taxon>Apocrita</taxon>
        <taxon>Aculeata</taxon>
        <taxon>Formicoidea</taxon>
        <taxon>Formicidae</taxon>
        <taxon>Myrmicinae</taxon>
        <taxon>Temnothorax</taxon>
    </lineage>
</organism>
<sequence>MVPFRNNGHLTIRQTNFNFCLSSSRMAAKRAIGQLKIRFRILLDYLPLIDIKKIPEFLLYRMLCTT</sequence>
<dbReference type="STRING" id="300112.A0A4S2JBH8"/>
<comment type="cofactor">
    <cofactor evidence="1">
        <name>a divalent metal cation</name>
        <dbReference type="ChEBI" id="CHEBI:60240"/>
    </cofactor>
</comment>